<dbReference type="PROSITE" id="PS51186">
    <property type="entry name" value="GNAT"/>
    <property type="match status" value="1"/>
</dbReference>
<dbReference type="InterPro" id="IPR050680">
    <property type="entry name" value="YpeA/RimI_acetyltransf"/>
</dbReference>
<evidence type="ECO:0000256" key="1">
    <source>
        <dbReference type="ARBA" id="ARBA00022679"/>
    </source>
</evidence>
<dbReference type="AlphaFoldDB" id="A0A6F8U3U0"/>
<organism evidence="4 5">
    <name type="scientific">Halomonas hydrothermalis</name>
    <dbReference type="NCBI Taxonomy" id="115561"/>
    <lineage>
        <taxon>Bacteria</taxon>
        <taxon>Pseudomonadati</taxon>
        <taxon>Pseudomonadota</taxon>
        <taxon>Gammaproteobacteria</taxon>
        <taxon>Oceanospirillales</taxon>
        <taxon>Halomonadaceae</taxon>
        <taxon>Halomonas</taxon>
    </lineage>
</organism>
<gene>
    <name evidence="4" type="primary">mobC</name>
    <name evidence="4" type="ORF">HHSLTHF2_14730</name>
</gene>
<protein>
    <submittedName>
        <fullName evidence="4">Molybdopterin-guanine dinucleotide biosynthesis protein MobC</fullName>
    </submittedName>
</protein>
<dbReference type="InterPro" id="IPR000182">
    <property type="entry name" value="GNAT_dom"/>
</dbReference>
<dbReference type="Pfam" id="PF00583">
    <property type="entry name" value="Acetyltransf_1"/>
    <property type="match status" value="1"/>
</dbReference>
<dbReference type="RefSeq" id="WP_172420569.1">
    <property type="nucleotide sequence ID" value="NZ_AP022843.1"/>
</dbReference>
<keyword evidence="1" id="KW-0808">Transferase</keyword>
<dbReference type="EMBL" id="AP022843">
    <property type="protein sequence ID" value="BCB07583.1"/>
    <property type="molecule type" value="Genomic_DNA"/>
</dbReference>
<dbReference type="Gene3D" id="3.40.630.30">
    <property type="match status" value="1"/>
</dbReference>
<evidence type="ECO:0000313" key="5">
    <source>
        <dbReference type="Proteomes" id="UP000502259"/>
    </source>
</evidence>
<evidence type="ECO:0000256" key="2">
    <source>
        <dbReference type="ARBA" id="ARBA00023315"/>
    </source>
</evidence>
<dbReference type="PANTHER" id="PTHR43420">
    <property type="entry name" value="ACETYLTRANSFERASE"/>
    <property type="match status" value="1"/>
</dbReference>
<keyword evidence="2" id="KW-0012">Acyltransferase</keyword>
<accession>A0A6F8U3U0</accession>
<dbReference type="SUPFAM" id="SSF55729">
    <property type="entry name" value="Acyl-CoA N-acyltransferases (Nat)"/>
    <property type="match status" value="1"/>
</dbReference>
<dbReference type="Proteomes" id="UP000502259">
    <property type="component" value="Chromosome"/>
</dbReference>
<dbReference type="GO" id="GO:0016747">
    <property type="term" value="F:acyltransferase activity, transferring groups other than amino-acyl groups"/>
    <property type="evidence" value="ECO:0007669"/>
    <property type="project" value="InterPro"/>
</dbReference>
<name>A0A6F8U3U0_9GAMM</name>
<dbReference type="InterPro" id="IPR016181">
    <property type="entry name" value="Acyl_CoA_acyltransferase"/>
</dbReference>
<proteinExistence type="predicted"/>
<sequence>MNFLIQKGFNLEKAGSVARLYEEAFGAKFASAIPDKAQRIKLLSHCFVPEFSYTVIFEDEVIGLAGFQQAYGSLTGGIGIQQLIGELGLIKGLWACLVFSLFERKPKAQELMMDGIAVDSRFRGQGIGSRLLDSIIAHAMDNGFKTVRLDVIDSNPRAKKLYESKGFVATKHDDFRYLKWLIGFSGSTTMVLTLADSA</sequence>
<keyword evidence="5" id="KW-1185">Reference proteome</keyword>
<evidence type="ECO:0000259" key="3">
    <source>
        <dbReference type="PROSITE" id="PS51186"/>
    </source>
</evidence>
<dbReference type="CDD" id="cd04301">
    <property type="entry name" value="NAT_SF"/>
    <property type="match status" value="1"/>
</dbReference>
<reference evidence="4 5" key="1">
    <citation type="submission" date="2020-03" db="EMBL/GenBank/DDBJ databases">
        <title>Complete Genome Sequence of Halomonas hydrothermalis Strain Slthf2, Halophilic Bacterium Isolated from Deep-Sea Hydrothermal-Vent Environments.</title>
        <authorList>
            <person name="Takeyama N."/>
            <person name="Huang M."/>
            <person name="Sato K."/>
            <person name="Galipon J."/>
            <person name="Arakawa K."/>
        </authorList>
    </citation>
    <scope>NUCLEOTIDE SEQUENCE [LARGE SCALE GENOMIC DNA]</scope>
    <source>
        <strain evidence="4 5">Slthf2</strain>
    </source>
</reference>
<feature type="domain" description="N-acetyltransferase" evidence="3">
    <location>
        <begin position="4"/>
        <end position="195"/>
    </location>
</feature>
<evidence type="ECO:0000313" key="4">
    <source>
        <dbReference type="EMBL" id="BCB07583.1"/>
    </source>
</evidence>